<keyword evidence="1" id="KW-0540">Nuclease</keyword>
<keyword evidence="2 15" id="KW-0547">Nucleotide-binding</keyword>
<name>A0ABX1GI87_9GAMM</name>
<accession>A0ABX1GI87</accession>
<evidence type="ECO:0000256" key="2">
    <source>
        <dbReference type="ARBA" id="ARBA00022741"/>
    </source>
</evidence>
<reference evidence="18 19" key="1">
    <citation type="submission" date="2020-04" db="EMBL/GenBank/DDBJ databases">
        <authorList>
            <person name="Yoon J."/>
        </authorList>
    </citation>
    <scope>NUCLEOTIDE SEQUENCE [LARGE SCALE GENOMIC DNA]</scope>
    <source>
        <strain evidence="18 19">KMU-166</strain>
    </source>
</reference>
<dbReference type="PROSITE" id="PS51217">
    <property type="entry name" value="UVRD_HELICASE_CTER"/>
    <property type="match status" value="1"/>
</dbReference>
<evidence type="ECO:0000256" key="6">
    <source>
        <dbReference type="ARBA" id="ARBA00022839"/>
    </source>
</evidence>
<keyword evidence="6" id="KW-0269">Exonuclease</keyword>
<evidence type="ECO:0000256" key="3">
    <source>
        <dbReference type="ARBA" id="ARBA00022763"/>
    </source>
</evidence>
<dbReference type="Proteomes" id="UP000765845">
    <property type="component" value="Unassembled WGS sequence"/>
</dbReference>
<dbReference type="InterPro" id="IPR014017">
    <property type="entry name" value="DNA_helicase_UvrD-like_C"/>
</dbReference>
<dbReference type="Gene3D" id="1.10.486.10">
    <property type="entry name" value="PCRA, domain 4"/>
    <property type="match status" value="1"/>
</dbReference>
<dbReference type="Gene3D" id="3.40.50.300">
    <property type="entry name" value="P-loop containing nucleotide triphosphate hydrolases"/>
    <property type="match status" value="4"/>
</dbReference>
<keyword evidence="10" id="KW-0413">Isomerase</keyword>
<evidence type="ECO:0000256" key="8">
    <source>
        <dbReference type="ARBA" id="ARBA00023125"/>
    </source>
</evidence>
<evidence type="ECO:0000256" key="9">
    <source>
        <dbReference type="ARBA" id="ARBA00023204"/>
    </source>
</evidence>
<keyword evidence="3" id="KW-0227">DNA damage</keyword>
<dbReference type="InterPro" id="IPR000212">
    <property type="entry name" value="DNA_helicase_UvrD/REP"/>
</dbReference>
<evidence type="ECO:0000256" key="5">
    <source>
        <dbReference type="ARBA" id="ARBA00022806"/>
    </source>
</evidence>
<dbReference type="Gene3D" id="3.90.320.10">
    <property type="match status" value="1"/>
</dbReference>
<evidence type="ECO:0000256" key="14">
    <source>
        <dbReference type="ARBA" id="ARBA00048988"/>
    </source>
</evidence>
<evidence type="ECO:0000256" key="4">
    <source>
        <dbReference type="ARBA" id="ARBA00022801"/>
    </source>
</evidence>
<evidence type="ECO:0000256" key="10">
    <source>
        <dbReference type="ARBA" id="ARBA00023235"/>
    </source>
</evidence>
<keyword evidence="4 15" id="KW-0378">Hydrolase</keyword>
<comment type="catalytic activity">
    <reaction evidence="14">
        <text>ATP + H2O = ADP + phosphate + H(+)</text>
        <dbReference type="Rhea" id="RHEA:13065"/>
        <dbReference type="ChEBI" id="CHEBI:15377"/>
        <dbReference type="ChEBI" id="CHEBI:15378"/>
        <dbReference type="ChEBI" id="CHEBI:30616"/>
        <dbReference type="ChEBI" id="CHEBI:43474"/>
        <dbReference type="ChEBI" id="CHEBI:456216"/>
        <dbReference type="EC" id="5.6.2.4"/>
    </reaction>
</comment>
<comment type="caution">
    <text evidence="18">The sequence shown here is derived from an EMBL/GenBank/DDBJ whole genome shotgun (WGS) entry which is preliminary data.</text>
</comment>
<organism evidence="18 19">
    <name type="scientific">Spongiibacter thalassae</name>
    <dbReference type="NCBI Taxonomy" id="2721624"/>
    <lineage>
        <taxon>Bacteria</taxon>
        <taxon>Pseudomonadati</taxon>
        <taxon>Pseudomonadota</taxon>
        <taxon>Gammaproteobacteria</taxon>
        <taxon>Cellvibrionales</taxon>
        <taxon>Spongiibacteraceae</taxon>
        <taxon>Spongiibacter</taxon>
    </lineage>
</organism>
<feature type="domain" description="UvrD-like helicase C-terminal" evidence="17">
    <location>
        <begin position="495"/>
        <end position="767"/>
    </location>
</feature>
<dbReference type="Pfam" id="PF12705">
    <property type="entry name" value="PDDEXK_1"/>
    <property type="match status" value="1"/>
</dbReference>
<dbReference type="InterPro" id="IPR038726">
    <property type="entry name" value="PDDEXK_AddAB-type"/>
</dbReference>
<dbReference type="RefSeq" id="WP_168450712.1">
    <property type="nucleotide sequence ID" value="NZ_JAAWWK010000004.1"/>
</dbReference>
<dbReference type="PANTHER" id="PTHR11070">
    <property type="entry name" value="UVRD / RECB / PCRA DNA HELICASE FAMILY MEMBER"/>
    <property type="match status" value="1"/>
</dbReference>
<evidence type="ECO:0000256" key="7">
    <source>
        <dbReference type="ARBA" id="ARBA00022840"/>
    </source>
</evidence>
<evidence type="ECO:0000256" key="15">
    <source>
        <dbReference type="PROSITE-ProRule" id="PRU00560"/>
    </source>
</evidence>
<evidence type="ECO:0000256" key="11">
    <source>
        <dbReference type="ARBA" id="ARBA00034617"/>
    </source>
</evidence>
<evidence type="ECO:0000259" key="16">
    <source>
        <dbReference type="PROSITE" id="PS51198"/>
    </source>
</evidence>
<dbReference type="SUPFAM" id="SSF52540">
    <property type="entry name" value="P-loop containing nucleoside triphosphate hydrolases"/>
    <property type="match status" value="1"/>
</dbReference>
<dbReference type="EMBL" id="JAAWWK010000004">
    <property type="protein sequence ID" value="NKI18187.1"/>
    <property type="molecule type" value="Genomic_DNA"/>
</dbReference>
<dbReference type="Pfam" id="PF00580">
    <property type="entry name" value="UvrD-helicase"/>
    <property type="match status" value="1"/>
</dbReference>
<dbReference type="SUPFAM" id="SSF52980">
    <property type="entry name" value="Restriction endonuclease-like"/>
    <property type="match status" value="1"/>
</dbReference>
<evidence type="ECO:0000259" key="17">
    <source>
        <dbReference type="PROSITE" id="PS51217"/>
    </source>
</evidence>
<comment type="catalytic activity">
    <reaction evidence="11">
        <text>Couples ATP hydrolysis with the unwinding of duplex DNA by translocating in the 3'-5' direction.</text>
        <dbReference type="EC" id="5.6.2.4"/>
    </reaction>
</comment>
<dbReference type="PANTHER" id="PTHR11070:SF2">
    <property type="entry name" value="ATP-DEPENDENT DNA HELICASE SRS2"/>
    <property type="match status" value="1"/>
</dbReference>
<evidence type="ECO:0000256" key="13">
    <source>
        <dbReference type="ARBA" id="ARBA00034923"/>
    </source>
</evidence>
<dbReference type="InterPro" id="IPR014016">
    <property type="entry name" value="UvrD-like_ATP-bd"/>
</dbReference>
<dbReference type="InterPro" id="IPR027417">
    <property type="entry name" value="P-loop_NTPase"/>
</dbReference>
<gene>
    <name evidence="18" type="ORF">HCU74_12300</name>
</gene>
<dbReference type="PROSITE" id="PS51198">
    <property type="entry name" value="UVRD_HELICASE_ATP_BIND"/>
    <property type="match status" value="1"/>
</dbReference>
<evidence type="ECO:0000313" key="19">
    <source>
        <dbReference type="Proteomes" id="UP000765845"/>
    </source>
</evidence>
<dbReference type="InterPro" id="IPR011604">
    <property type="entry name" value="PDDEXK-like_dom_sf"/>
</dbReference>
<sequence length="1116" mass="124092">MTELLLPPDQDARDLAVDPARSVLLRAPAGSGKTGVLLLRYLRCLLRVDRPEKVVAITFTNKAAGEIKERVMEALLEGEAIEVRSAFDRDIAAAVAEVRAHSQRLNWGLLENSSRLRIATFDSFCGSLVRRLPLLSGMGAAAPLSDSDSLYREAILALFRQLDDRSCPPVLAEALQSLLRYGSNRIESLAPLLASLLAKRDQWQDDILNADLDVMEAALAELVEEAFLPQWEVLTRFGVDELFAAYRESSGSCDAHAWAANLPDPELVSVDDMAMVSTLAASLCNGKGELYKPGSAHHAKFTKGQPGTEQVKAWLKRAHDEGAAPMLAEALGRLAILPLPTLPEASRELVGHFCVALRFLLAHLRLVFEQRGGVDFGEIAQRAIMALRSEGQGDGTDTVSEALLLEDRIEHILVDEMQDTSVSQIQLLEALCQGWEPDDGRSVFFCGDLQQSIYAFRGSLVSLFDELSQRGEFAGKALERLQLRANFRSSPDLVNWVNQCFSALFAERGSEYVAALPQRKNPGAVQIHPFAIAKDCDAKAGVAAREAAHIVDIIQRRQAEQADVSIAILVRSRSHLRGILPALKAAGIAFSGQDIDSLTDTPAVMDLMCLLRALWHDADDVAWAGVLRAPFVGLSWDDLLQLRTGGGLLRDAILSDEEAFALRRQGLSQEGQGRVARLRTELQWLDQRPESRDLRWALRTLWYRLGGPACIEAHQQTDIDRVLAVLNEHAPSGILEDITALENALGRLFAAPPVSRVELMTIHKSKGLEFDVVILPGLGGRGRNDDKPLLAWQRLQGHMLFGPRPQASSGPEKRLYDFLCGEQSRALKEELDRLLYVALTRAKGELHVFAAVTANKDGDLVPATGSFLQRLWPMVEGDFERADMMVESDAQLPRRVPLSPRLRDYRVTVNSPWLNLPTADSPLRRVQRQTENAVLEDNIEERAVGIVFHELMEHLGRRQNGKALLSDRSRLSAALRQRLRHHCHPEPELEHSVGRVLELLDNTLACPDGRWILGSYQWQASEQTIRRLMGGQWQTLILDRAFIEDGDAPRCWIVDYKTARSRGSFDEFLRMQTERYAPKMQIYKEALRATGLECPIVAALYFPAHQHLLCLDDTDV</sequence>
<dbReference type="InterPro" id="IPR011335">
    <property type="entry name" value="Restrct_endonuc-II-like"/>
</dbReference>
<keyword evidence="7 15" id="KW-0067">ATP-binding</keyword>
<proteinExistence type="predicted"/>
<keyword evidence="19" id="KW-1185">Reference proteome</keyword>
<feature type="binding site" evidence="15">
    <location>
        <begin position="27"/>
        <end position="34"/>
    </location>
    <ligand>
        <name>ATP</name>
        <dbReference type="ChEBI" id="CHEBI:30616"/>
    </ligand>
</feature>
<evidence type="ECO:0000256" key="1">
    <source>
        <dbReference type="ARBA" id="ARBA00022722"/>
    </source>
</evidence>
<evidence type="ECO:0000256" key="12">
    <source>
        <dbReference type="ARBA" id="ARBA00034808"/>
    </source>
</evidence>
<keyword evidence="8" id="KW-0238">DNA-binding</keyword>
<keyword evidence="9" id="KW-0234">DNA repair</keyword>
<feature type="domain" description="UvrD-like helicase ATP-binding" evidence="16">
    <location>
        <begin position="6"/>
        <end position="490"/>
    </location>
</feature>
<keyword evidence="5 15" id="KW-0347">Helicase</keyword>
<evidence type="ECO:0000313" key="18">
    <source>
        <dbReference type="EMBL" id="NKI18187.1"/>
    </source>
</evidence>
<dbReference type="EC" id="5.6.2.4" evidence="12"/>
<protein>
    <recommendedName>
        <fullName evidence="12">DNA 3'-5' helicase</fullName>
        <ecNumber evidence="12">5.6.2.4</ecNumber>
    </recommendedName>
    <alternativeName>
        <fullName evidence="13">DNA 3'-5' helicase II</fullName>
    </alternativeName>
</protein>
<dbReference type="Pfam" id="PF13361">
    <property type="entry name" value="UvrD_C"/>
    <property type="match status" value="2"/>
</dbReference>